<name>A0ABS5QMZ3_9BACT</name>
<evidence type="ECO:0000256" key="1">
    <source>
        <dbReference type="SAM" id="Phobius"/>
    </source>
</evidence>
<keyword evidence="1" id="KW-0812">Transmembrane</keyword>
<dbReference type="Gene3D" id="3.30.700.10">
    <property type="entry name" value="Glycoprotein, Type 4 Pilin"/>
    <property type="match status" value="1"/>
</dbReference>
<keyword evidence="1" id="KW-1133">Transmembrane helix</keyword>
<keyword evidence="3" id="KW-1185">Reference proteome</keyword>
<keyword evidence="1" id="KW-0472">Membrane</keyword>
<gene>
    <name evidence="2" type="ORF">VAMP_6856n15</name>
</gene>
<evidence type="ECO:0000313" key="3">
    <source>
        <dbReference type="Proteomes" id="UP000680365"/>
    </source>
</evidence>
<comment type="caution">
    <text evidence="2">The sequence shown here is derived from an EMBL/GenBank/DDBJ whole genome shotgun (WGS) entry which is preliminary data.</text>
</comment>
<dbReference type="Proteomes" id="UP000680365">
    <property type="component" value="Unassembled WGS sequence"/>
</dbReference>
<dbReference type="RefSeq" id="WP_213349863.1">
    <property type="nucleotide sequence ID" value="NZ_JAEDAM010000097.1"/>
</dbReference>
<proteinExistence type="predicted"/>
<dbReference type="EMBL" id="JAEDAM010000097">
    <property type="protein sequence ID" value="MBS8122442.1"/>
    <property type="molecule type" value="Genomic_DNA"/>
</dbReference>
<dbReference type="PROSITE" id="PS00409">
    <property type="entry name" value="PROKAR_NTER_METHYL"/>
    <property type="match status" value="1"/>
</dbReference>
<accession>A0ABS5QMZ3</accession>
<evidence type="ECO:0000313" key="2">
    <source>
        <dbReference type="EMBL" id="MBS8122442.1"/>
    </source>
</evidence>
<dbReference type="Pfam" id="PF07963">
    <property type="entry name" value="N_methyl"/>
    <property type="match status" value="1"/>
</dbReference>
<dbReference type="InterPro" id="IPR012902">
    <property type="entry name" value="N_methyl_site"/>
</dbReference>
<organism evidence="2 3">
    <name type="scientific">Candidatus Vampirococcus lugosii</name>
    <dbReference type="NCBI Taxonomy" id="2789015"/>
    <lineage>
        <taxon>Bacteria</taxon>
        <taxon>Candidatus Absconditibacteriota</taxon>
        <taxon>Vampirococcus</taxon>
    </lineage>
</organism>
<sequence>MIKNNKGFTLVELIVIIVIISILAVVGGLILVQWVDKARDAQLVDSDGNSFVVSGYNSEIVKKQDEISLSGDSLDKVGRKVKTYRIKTYEIHLDIGGNGEGGGGEGGGSKHNIIWSGLRFSGLKRKTGYGRRKAT</sequence>
<reference evidence="2 3" key="1">
    <citation type="journal article" date="2021" name="Nat. Commun.">
        <title>Reductive evolution and unique predatory mode in the CPR bacterium Vampirococcus lugosii.</title>
        <authorList>
            <person name="Moreira D."/>
            <person name="Zivanovic Y."/>
            <person name="Lopez-Archilla A.I."/>
            <person name="Iniesto M."/>
            <person name="Lopez-Garcia P."/>
        </authorList>
    </citation>
    <scope>NUCLEOTIDE SEQUENCE [LARGE SCALE GENOMIC DNA]</scope>
    <source>
        <strain evidence="2">Chiprana</strain>
    </source>
</reference>
<dbReference type="InterPro" id="IPR045584">
    <property type="entry name" value="Pilin-like"/>
</dbReference>
<dbReference type="NCBIfam" id="TIGR02532">
    <property type="entry name" value="IV_pilin_GFxxxE"/>
    <property type="match status" value="1"/>
</dbReference>
<dbReference type="SUPFAM" id="SSF54523">
    <property type="entry name" value="Pili subunits"/>
    <property type="match status" value="1"/>
</dbReference>
<feature type="transmembrane region" description="Helical" evidence="1">
    <location>
        <begin position="13"/>
        <end position="32"/>
    </location>
</feature>
<protein>
    <submittedName>
        <fullName evidence="2">Pilin-related protein</fullName>
    </submittedName>
</protein>